<name>L7FNB5_ENTIV</name>
<evidence type="ECO:0000313" key="20">
    <source>
        <dbReference type="Proteomes" id="UP000014680"/>
    </source>
</evidence>
<reference evidence="19 20" key="1">
    <citation type="submission" date="2012-10" db="EMBL/GenBank/DDBJ databases">
        <authorList>
            <person name="Zafar N."/>
            <person name="Inman J."/>
            <person name="Hall N."/>
            <person name="Lorenzi H."/>
            <person name="Caler E."/>
        </authorList>
    </citation>
    <scope>NUCLEOTIDE SEQUENCE [LARGE SCALE GENOMIC DNA]</scope>
    <source>
        <strain evidence="19 20">IP1</strain>
    </source>
</reference>
<dbReference type="RefSeq" id="XP_004261263.1">
    <property type="nucleotide sequence ID" value="XM_004261215.1"/>
</dbReference>
<dbReference type="GO" id="GO:0005856">
    <property type="term" value="C:cytoskeleton"/>
    <property type="evidence" value="ECO:0007669"/>
    <property type="project" value="UniProtKB-SubCell"/>
</dbReference>
<dbReference type="EMBL" id="KB206213">
    <property type="protein sequence ID" value="ELP94492.1"/>
    <property type="molecule type" value="Genomic_DNA"/>
</dbReference>
<evidence type="ECO:0000256" key="16">
    <source>
        <dbReference type="ARBA" id="ARBA00023288"/>
    </source>
</evidence>
<dbReference type="GO" id="GO:0046872">
    <property type="term" value="F:metal ion binding"/>
    <property type="evidence" value="ECO:0007669"/>
    <property type="project" value="UniProtKB-KW"/>
</dbReference>
<dbReference type="InterPro" id="IPR001806">
    <property type="entry name" value="Small_GTPase"/>
</dbReference>
<keyword evidence="20" id="KW-1185">Reference proteome</keyword>
<dbReference type="FunFam" id="3.40.50.300:FF:000118">
    <property type="entry name" value="Rho-related GTP-binding protein RhoG"/>
    <property type="match status" value="1"/>
</dbReference>
<evidence type="ECO:0000256" key="8">
    <source>
        <dbReference type="ARBA" id="ARBA00022490"/>
    </source>
</evidence>
<evidence type="ECO:0000256" key="1">
    <source>
        <dbReference type="ARBA" id="ARBA00001946"/>
    </source>
</evidence>
<keyword evidence="17" id="KW-0636">Prenylation</keyword>
<organism evidence="19 20">
    <name type="scientific">Entamoeba invadens IP1</name>
    <dbReference type="NCBI Taxonomy" id="370355"/>
    <lineage>
        <taxon>Eukaryota</taxon>
        <taxon>Amoebozoa</taxon>
        <taxon>Evosea</taxon>
        <taxon>Archamoebae</taxon>
        <taxon>Mastigamoebida</taxon>
        <taxon>Entamoebidae</taxon>
        <taxon>Entamoeba</taxon>
    </lineage>
</organism>
<dbReference type="InterPro" id="IPR005225">
    <property type="entry name" value="Small_GTP-bd"/>
</dbReference>
<evidence type="ECO:0000256" key="9">
    <source>
        <dbReference type="ARBA" id="ARBA00022723"/>
    </source>
</evidence>
<dbReference type="EC" id="3.6.5.2" evidence="5"/>
<dbReference type="VEuPathDB" id="AmoebaDB:EIN_240350"/>
<dbReference type="PRINTS" id="PR00449">
    <property type="entry name" value="RASTRNSFRMNG"/>
</dbReference>
<evidence type="ECO:0000256" key="15">
    <source>
        <dbReference type="ARBA" id="ARBA00023212"/>
    </source>
</evidence>
<dbReference type="AlphaFoldDB" id="L7FNB5"/>
<dbReference type="SMART" id="SM00173">
    <property type="entry name" value="RAS"/>
    <property type="match status" value="1"/>
</dbReference>
<keyword evidence="16" id="KW-0449">Lipoprotein</keyword>
<keyword evidence="11" id="KW-0378">Hydrolase</keyword>
<keyword evidence="10" id="KW-0547">Nucleotide-binding</keyword>
<dbReference type="SUPFAM" id="SSF52540">
    <property type="entry name" value="P-loop containing nucleoside triphosphate hydrolases"/>
    <property type="match status" value="1"/>
</dbReference>
<dbReference type="Pfam" id="PF00071">
    <property type="entry name" value="Ras"/>
    <property type="match status" value="1"/>
</dbReference>
<dbReference type="GO" id="GO:0007264">
    <property type="term" value="P:small GTPase-mediated signal transduction"/>
    <property type="evidence" value="ECO:0007669"/>
    <property type="project" value="InterPro"/>
</dbReference>
<dbReference type="OMA" id="INASGYQ"/>
<dbReference type="PROSITE" id="PS51420">
    <property type="entry name" value="RHO"/>
    <property type="match status" value="1"/>
</dbReference>
<dbReference type="SMART" id="SM00174">
    <property type="entry name" value="RHO"/>
    <property type="match status" value="1"/>
</dbReference>
<dbReference type="GO" id="GO:0003925">
    <property type="term" value="F:G protein activity"/>
    <property type="evidence" value="ECO:0007669"/>
    <property type="project" value="UniProtKB-EC"/>
</dbReference>
<accession>L7FNB5</accession>
<keyword evidence="7" id="KW-0488">Methylation</keyword>
<dbReference type="GO" id="GO:0005886">
    <property type="term" value="C:plasma membrane"/>
    <property type="evidence" value="ECO:0007669"/>
    <property type="project" value="UniProtKB-SubCell"/>
</dbReference>
<comment type="similarity">
    <text evidence="4">Belongs to the small GTPase superfamily. Rho family.</text>
</comment>
<proteinExistence type="inferred from homology"/>
<evidence type="ECO:0000256" key="12">
    <source>
        <dbReference type="ARBA" id="ARBA00022842"/>
    </source>
</evidence>
<keyword evidence="8" id="KW-0963">Cytoplasm</keyword>
<keyword evidence="12" id="KW-0460">Magnesium</keyword>
<evidence type="ECO:0000256" key="13">
    <source>
        <dbReference type="ARBA" id="ARBA00023134"/>
    </source>
</evidence>
<dbReference type="OrthoDB" id="8830751at2759"/>
<comment type="subcellular location">
    <subcellularLocation>
        <location evidence="3">Cell membrane</location>
        <topology evidence="3">Lipid-anchor</topology>
        <orientation evidence="3">Cytoplasmic side</orientation>
    </subcellularLocation>
    <subcellularLocation>
        <location evidence="2">Cytoplasm</location>
        <location evidence="2">Cytoskeleton</location>
    </subcellularLocation>
</comment>
<evidence type="ECO:0000256" key="4">
    <source>
        <dbReference type="ARBA" id="ARBA00010142"/>
    </source>
</evidence>
<keyword evidence="6" id="KW-1003">Cell membrane</keyword>
<evidence type="ECO:0000256" key="10">
    <source>
        <dbReference type="ARBA" id="ARBA00022741"/>
    </source>
</evidence>
<evidence type="ECO:0000256" key="5">
    <source>
        <dbReference type="ARBA" id="ARBA00011984"/>
    </source>
</evidence>
<keyword evidence="15" id="KW-0206">Cytoskeleton</keyword>
<sequence length="202" mass="22805">MKVVKIVVVGDGAVGKTCILMSYTSHVFPETYVPTVFENYNTAMTVDNTDINLSLLDTAGQEEYDKLRPVSYSNASVFLLCFAVNSANSLDNIECKWKKEVVQYCPDTPCILVGTKCDLRENALSFEELKNEGRNFVSQQSAEEMAKKIEAVKYIECSALTQKNLSLLFEEAVRIFLNKKESPSKKKRFFKKTHGKKKCTIL</sequence>
<comment type="cofactor">
    <cofactor evidence="1">
        <name>Mg(2+)</name>
        <dbReference type="ChEBI" id="CHEBI:18420"/>
    </cofactor>
</comment>
<dbReference type="InterPro" id="IPR003578">
    <property type="entry name" value="Small_GTPase_Rho"/>
</dbReference>
<dbReference type="InterPro" id="IPR027417">
    <property type="entry name" value="P-loop_NTPase"/>
</dbReference>
<evidence type="ECO:0000256" key="2">
    <source>
        <dbReference type="ARBA" id="ARBA00004245"/>
    </source>
</evidence>
<dbReference type="SMART" id="SM00175">
    <property type="entry name" value="RAB"/>
    <property type="match status" value="1"/>
</dbReference>
<dbReference type="PANTHER" id="PTHR24072">
    <property type="entry name" value="RHO FAMILY GTPASE"/>
    <property type="match status" value="1"/>
</dbReference>
<keyword evidence="9" id="KW-0479">Metal-binding</keyword>
<dbReference type="PROSITE" id="PS51421">
    <property type="entry name" value="RAS"/>
    <property type="match status" value="1"/>
</dbReference>
<dbReference type="PROSITE" id="PS51419">
    <property type="entry name" value="RAB"/>
    <property type="match status" value="1"/>
</dbReference>
<dbReference type="KEGG" id="eiv:EIN_240350"/>
<evidence type="ECO:0000256" key="7">
    <source>
        <dbReference type="ARBA" id="ARBA00022481"/>
    </source>
</evidence>
<evidence type="ECO:0000313" key="19">
    <source>
        <dbReference type="EMBL" id="ELP94492.1"/>
    </source>
</evidence>
<dbReference type="Gene3D" id="3.40.50.300">
    <property type="entry name" value="P-loop containing nucleotide triphosphate hydrolases"/>
    <property type="match status" value="1"/>
</dbReference>
<evidence type="ECO:0000256" key="11">
    <source>
        <dbReference type="ARBA" id="ARBA00022801"/>
    </source>
</evidence>
<keyword evidence="14" id="KW-0472">Membrane</keyword>
<comment type="catalytic activity">
    <reaction evidence="18">
        <text>GTP + H2O = GDP + phosphate + H(+)</text>
        <dbReference type="Rhea" id="RHEA:19669"/>
        <dbReference type="ChEBI" id="CHEBI:15377"/>
        <dbReference type="ChEBI" id="CHEBI:15378"/>
        <dbReference type="ChEBI" id="CHEBI:37565"/>
        <dbReference type="ChEBI" id="CHEBI:43474"/>
        <dbReference type="ChEBI" id="CHEBI:58189"/>
        <dbReference type="EC" id="3.6.5.2"/>
    </reaction>
    <physiologicalReaction direction="left-to-right" evidence="18">
        <dbReference type="Rhea" id="RHEA:19670"/>
    </physiologicalReaction>
</comment>
<evidence type="ECO:0000256" key="18">
    <source>
        <dbReference type="ARBA" id="ARBA00047660"/>
    </source>
</evidence>
<dbReference type="CDD" id="cd00157">
    <property type="entry name" value="Rho"/>
    <property type="match status" value="1"/>
</dbReference>
<keyword evidence="13" id="KW-0342">GTP-binding</keyword>
<evidence type="ECO:0000256" key="3">
    <source>
        <dbReference type="ARBA" id="ARBA00004342"/>
    </source>
</evidence>
<evidence type="ECO:0000256" key="14">
    <source>
        <dbReference type="ARBA" id="ARBA00023136"/>
    </source>
</evidence>
<evidence type="ECO:0000256" key="17">
    <source>
        <dbReference type="ARBA" id="ARBA00023289"/>
    </source>
</evidence>
<evidence type="ECO:0000256" key="6">
    <source>
        <dbReference type="ARBA" id="ARBA00022475"/>
    </source>
</evidence>
<dbReference type="GeneID" id="14893476"/>
<dbReference type="Proteomes" id="UP000014680">
    <property type="component" value="Unassembled WGS sequence"/>
</dbReference>
<dbReference type="NCBIfam" id="TIGR00231">
    <property type="entry name" value="small_GTP"/>
    <property type="match status" value="1"/>
</dbReference>
<dbReference type="GO" id="GO:0005525">
    <property type="term" value="F:GTP binding"/>
    <property type="evidence" value="ECO:0007669"/>
    <property type="project" value="UniProtKB-KW"/>
</dbReference>
<protein>
    <recommendedName>
        <fullName evidence="5">small monomeric GTPase</fullName>
        <ecNumber evidence="5">3.6.5.2</ecNumber>
    </recommendedName>
</protein>
<gene>
    <name evidence="19" type="ORF">EIN_240350</name>
</gene>